<proteinExistence type="predicted"/>
<keyword evidence="2" id="KW-1185">Reference proteome</keyword>
<dbReference type="Proteomes" id="UP000054928">
    <property type="component" value="Unassembled WGS sequence"/>
</dbReference>
<dbReference type="EMBL" id="CCYD01003101">
    <property type="protein sequence ID" value="CEG50277.1"/>
    <property type="molecule type" value="Genomic_DNA"/>
</dbReference>
<dbReference type="RefSeq" id="XP_024586646.1">
    <property type="nucleotide sequence ID" value="XM_024721560.1"/>
</dbReference>
<name>A0A0P1B6X9_PLAHL</name>
<reference evidence="2" key="1">
    <citation type="submission" date="2014-09" db="EMBL/GenBank/DDBJ databases">
        <authorList>
            <person name="Sharma Rahul"/>
            <person name="Thines Marco"/>
        </authorList>
    </citation>
    <scope>NUCLEOTIDE SEQUENCE [LARGE SCALE GENOMIC DNA]</scope>
</reference>
<sequence length="49" mass="5841">MARAFSFQPFVSHNGFNRAWISIDASDLKYGTIWHLLSYIRFLKEHRIV</sequence>
<dbReference type="AlphaFoldDB" id="A0A0P1B6X9"/>
<dbReference type="GeneID" id="36403054"/>
<evidence type="ECO:0000313" key="2">
    <source>
        <dbReference type="Proteomes" id="UP000054928"/>
    </source>
</evidence>
<organism evidence="1 2">
    <name type="scientific">Plasmopara halstedii</name>
    <name type="common">Downy mildew of sunflower</name>
    <dbReference type="NCBI Taxonomy" id="4781"/>
    <lineage>
        <taxon>Eukaryota</taxon>
        <taxon>Sar</taxon>
        <taxon>Stramenopiles</taxon>
        <taxon>Oomycota</taxon>
        <taxon>Peronosporomycetes</taxon>
        <taxon>Peronosporales</taxon>
        <taxon>Peronosporaceae</taxon>
        <taxon>Plasmopara</taxon>
    </lineage>
</organism>
<protein>
    <submittedName>
        <fullName evidence="1">Uncharacterized protein</fullName>
    </submittedName>
</protein>
<accession>A0A0P1B6X9</accession>
<evidence type="ECO:0000313" key="1">
    <source>
        <dbReference type="EMBL" id="CEG50277.1"/>
    </source>
</evidence>